<reference evidence="3" key="2">
    <citation type="journal article" date="2024" name="Plant">
        <title>Genomic evolution and insights into agronomic trait innovations of Sesamum species.</title>
        <authorList>
            <person name="Miao H."/>
            <person name="Wang L."/>
            <person name="Qu L."/>
            <person name="Liu H."/>
            <person name="Sun Y."/>
            <person name="Le M."/>
            <person name="Wang Q."/>
            <person name="Wei S."/>
            <person name="Zheng Y."/>
            <person name="Lin W."/>
            <person name="Duan Y."/>
            <person name="Cao H."/>
            <person name="Xiong S."/>
            <person name="Wang X."/>
            <person name="Wei L."/>
            <person name="Li C."/>
            <person name="Ma Q."/>
            <person name="Ju M."/>
            <person name="Zhao R."/>
            <person name="Li G."/>
            <person name="Mu C."/>
            <person name="Tian Q."/>
            <person name="Mei H."/>
            <person name="Zhang T."/>
            <person name="Gao T."/>
            <person name="Zhang H."/>
        </authorList>
    </citation>
    <scope>NUCLEOTIDE SEQUENCE</scope>
    <source>
        <strain evidence="3">KEN8</strain>
    </source>
</reference>
<proteinExistence type="predicted"/>
<dbReference type="Gene3D" id="3.10.20.90">
    <property type="entry name" value="Phosphatidylinositol 3-kinase Catalytic Subunit, Chain A, domain 1"/>
    <property type="match status" value="1"/>
</dbReference>
<name>A0AAW2JB77_9LAMI</name>
<evidence type="ECO:0000259" key="2">
    <source>
        <dbReference type="SMART" id="SM00666"/>
    </source>
</evidence>
<comment type="caution">
    <text evidence="3">The sequence shown here is derived from an EMBL/GenBank/DDBJ whole genome shotgun (WGS) entry which is preliminary data.</text>
</comment>
<feature type="chain" id="PRO_5043766557" description="PB1 domain-containing protein" evidence="1">
    <location>
        <begin position="18"/>
        <end position="239"/>
    </location>
</feature>
<feature type="domain" description="PB1" evidence="2">
    <location>
        <begin position="118"/>
        <end position="201"/>
    </location>
</feature>
<dbReference type="PANTHER" id="PTHR31066">
    <property type="entry name" value="OS05G0427100 PROTEIN-RELATED"/>
    <property type="match status" value="1"/>
</dbReference>
<feature type="signal peptide" evidence="1">
    <location>
        <begin position="1"/>
        <end position="17"/>
    </location>
</feature>
<organism evidence="3">
    <name type="scientific">Sesamum calycinum</name>
    <dbReference type="NCBI Taxonomy" id="2727403"/>
    <lineage>
        <taxon>Eukaryota</taxon>
        <taxon>Viridiplantae</taxon>
        <taxon>Streptophyta</taxon>
        <taxon>Embryophyta</taxon>
        <taxon>Tracheophyta</taxon>
        <taxon>Spermatophyta</taxon>
        <taxon>Magnoliopsida</taxon>
        <taxon>eudicotyledons</taxon>
        <taxon>Gunneridae</taxon>
        <taxon>Pentapetalae</taxon>
        <taxon>asterids</taxon>
        <taxon>lamiids</taxon>
        <taxon>Lamiales</taxon>
        <taxon>Pedaliaceae</taxon>
        <taxon>Sesamum</taxon>
    </lineage>
</organism>
<dbReference type="SUPFAM" id="SSF54277">
    <property type="entry name" value="CAD &amp; PB1 domains"/>
    <property type="match status" value="1"/>
</dbReference>
<reference evidence="3" key="1">
    <citation type="submission" date="2020-06" db="EMBL/GenBank/DDBJ databases">
        <authorList>
            <person name="Li T."/>
            <person name="Hu X."/>
            <person name="Zhang T."/>
            <person name="Song X."/>
            <person name="Zhang H."/>
            <person name="Dai N."/>
            <person name="Sheng W."/>
            <person name="Hou X."/>
            <person name="Wei L."/>
        </authorList>
    </citation>
    <scope>NUCLEOTIDE SEQUENCE</scope>
    <source>
        <strain evidence="3">KEN8</strain>
        <tissue evidence="3">Leaf</tissue>
    </source>
</reference>
<protein>
    <recommendedName>
        <fullName evidence="2">PB1 domain-containing protein</fullName>
    </recommendedName>
</protein>
<keyword evidence="1" id="KW-0732">Signal</keyword>
<accession>A0AAW2JB77</accession>
<dbReference type="Pfam" id="PF00564">
    <property type="entry name" value="PB1"/>
    <property type="match status" value="1"/>
</dbReference>
<gene>
    <name evidence="3" type="ORF">Scaly_2619300</name>
</gene>
<dbReference type="InterPro" id="IPR053198">
    <property type="entry name" value="Gynoecium_Dev_Regulator"/>
</dbReference>
<dbReference type="PANTHER" id="PTHR31066:SF85">
    <property type="entry name" value="OS02G0809100 PROTEIN"/>
    <property type="match status" value="1"/>
</dbReference>
<dbReference type="AlphaFoldDB" id="A0AAW2JB77"/>
<dbReference type="InterPro" id="IPR000270">
    <property type="entry name" value="PB1_dom"/>
</dbReference>
<evidence type="ECO:0000313" key="3">
    <source>
        <dbReference type="EMBL" id="KAL0291826.1"/>
    </source>
</evidence>
<evidence type="ECO:0000256" key="1">
    <source>
        <dbReference type="SAM" id="SignalP"/>
    </source>
</evidence>
<dbReference type="SMART" id="SM00666">
    <property type="entry name" value="PB1"/>
    <property type="match status" value="1"/>
</dbReference>
<dbReference type="EMBL" id="JACGWM010001545">
    <property type="protein sequence ID" value="KAL0291826.1"/>
    <property type="molecule type" value="Genomic_DNA"/>
</dbReference>
<sequence>MSDFIAFLLDILWGALLYTSPHSNSGSLASMLIIRTRRALWRREKEIMRKFSGNLCNLFYLSAEGDDFDIGNNLQSFYHFNHVIVVLGALDGYYLSDLMMAEKKVIVICQSGGKFETSTDGILSYEGGDAHAMEVDNKMKFKDFKLEVAEMFNCNLATMSIKYFLPGNKKTLISVSNDKDLRRMIKFHSDSDTAEVYVVTEEIIAPEASYMPGSRSSRTSLSEAAVPVNASQTMMNNAG</sequence>